<accession>A0A7Y8D5P9</accession>
<sequence>MSEFIASTIECYEEDGVVTIALGDDPIDPNGYIVITRLDDEDNIYIDEGIGFQTAQSSHEVANSIDEVILHSDGLEVVVKQEFIGHCGAGRFFGRFPDEINSSKEKVALLRSYLKDIFDGSHVRLIM</sequence>
<dbReference type="AlphaFoldDB" id="A0A7Y8D5P9"/>
<proteinExistence type="predicted"/>
<organism evidence="1 2">
    <name type="scientific">Pseudomonas putida</name>
    <name type="common">Arthrobacter siderocapsulatus</name>
    <dbReference type="NCBI Taxonomy" id="303"/>
    <lineage>
        <taxon>Bacteria</taxon>
        <taxon>Pseudomonadati</taxon>
        <taxon>Pseudomonadota</taxon>
        <taxon>Gammaproteobacteria</taxon>
        <taxon>Pseudomonadales</taxon>
        <taxon>Pseudomonadaceae</taxon>
        <taxon>Pseudomonas</taxon>
    </lineage>
</organism>
<dbReference type="Proteomes" id="UP000542695">
    <property type="component" value="Unassembled WGS sequence"/>
</dbReference>
<name>A0A7Y8D5P9_PSEPU</name>
<reference evidence="1 2" key="1">
    <citation type="submission" date="2020-04" db="EMBL/GenBank/DDBJ databases">
        <title>Molecular characterization of pseudomonads from Agaricus bisporus reveal novel blotch 2 pathogens in Western Europe.</title>
        <authorList>
            <person name="Taparia T."/>
            <person name="Krijger M."/>
            <person name="Haynes E."/>
            <person name="Elpinstone J.G."/>
            <person name="Noble R."/>
            <person name="Van Der Wolf J."/>
        </authorList>
    </citation>
    <scope>NUCLEOTIDE SEQUENCE [LARGE SCALE GENOMIC DNA]</scope>
    <source>
        <strain evidence="1 2">P7765</strain>
    </source>
</reference>
<evidence type="ECO:0000313" key="1">
    <source>
        <dbReference type="EMBL" id="NWC83748.1"/>
    </source>
</evidence>
<evidence type="ECO:0000313" key="2">
    <source>
        <dbReference type="Proteomes" id="UP000542695"/>
    </source>
</evidence>
<protein>
    <submittedName>
        <fullName evidence="1">Uncharacterized protein</fullName>
    </submittedName>
</protein>
<comment type="caution">
    <text evidence="1">The sequence shown here is derived from an EMBL/GenBank/DDBJ whole genome shotgun (WGS) entry which is preliminary data.</text>
</comment>
<dbReference type="EMBL" id="JACARV010000103">
    <property type="protein sequence ID" value="NWC83748.1"/>
    <property type="molecule type" value="Genomic_DNA"/>
</dbReference>
<dbReference type="RefSeq" id="WP_161872486.1">
    <property type="nucleotide sequence ID" value="NZ_JABTYF010000002.1"/>
</dbReference>
<gene>
    <name evidence="1" type="ORF">HX798_26175</name>
</gene>